<dbReference type="PANTHER" id="PTHR42686">
    <property type="entry name" value="GH17980P-RELATED"/>
    <property type="match status" value="1"/>
</dbReference>
<evidence type="ECO:0000259" key="1">
    <source>
        <dbReference type="Pfam" id="PF00248"/>
    </source>
</evidence>
<evidence type="ECO:0000313" key="2">
    <source>
        <dbReference type="EMBL" id="SUA72872.1"/>
    </source>
</evidence>
<keyword evidence="2" id="KW-0560">Oxidoreductase</keyword>
<reference evidence="2 3" key="1">
    <citation type="submission" date="2018-06" db="EMBL/GenBank/DDBJ databases">
        <authorList>
            <consortium name="Pathogen Informatics"/>
            <person name="Doyle S."/>
        </authorList>
    </citation>
    <scope>NUCLEOTIDE SEQUENCE [LARGE SCALE GENOMIC DNA]</scope>
    <source>
        <strain evidence="2 3">NCTC1934</strain>
    </source>
</reference>
<organism evidence="2 3">
    <name type="scientific">Nocardia otitidiscaviarum</name>
    <dbReference type="NCBI Taxonomy" id="1823"/>
    <lineage>
        <taxon>Bacteria</taxon>
        <taxon>Bacillati</taxon>
        <taxon>Actinomycetota</taxon>
        <taxon>Actinomycetes</taxon>
        <taxon>Mycobacteriales</taxon>
        <taxon>Nocardiaceae</taxon>
        <taxon>Nocardia</taxon>
    </lineage>
</organism>
<dbReference type="EMBL" id="UGRY01000002">
    <property type="protein sequence ID" value="SUA72872.1"/>
    <property type="molecule type" value="Genomic_DNA"/>
</dbReference>
<dbReference type="Proteomes" id="UP000255467">
    <property type="component" value="Unassembled WGS sequence"/>
</dbReference>
<dbReference type="SUPFAM" id="SSF51430">
    <property type="entry name" value="NAD(P)-linked oxidoreductase"/>
    <property type="match status" value="1"/>
</dbReference>
<dbReference type="InterPro" id="IPR023210">
    <property type="entry name" value="NADP_OxRdtase_dom"/>
</dbReference>
<dbReference type="RefSeq" id="WP_039816502.1">
    <property type="nucleotide sequence ID" value="NZ_UGRY01000002.1"/>
</dbReference>
<sequence length="359" mass="39390">MIKRTLGACGIEVSGLGVGCWAIGGPDTNLGLPMGWGAVTEADAIAGLECAWELGATLFDTADVYGHGRSERLLGTLVAQVPRNEIQLVSKVGYFAGTAAHGYDTGHMRRQLEQSLDNLDTDYLDVYFFHHSDFGPNNERLELAIEAMYDFRAEGLIRAIGMRGPHRYATDRISEAPKTDKDKRFRELFDRIRPQVLAIRDNLLTPADRSMSIFGLAEAHDCGVLINKPLAQGLLTGTYDPEYPRAFSEGDHRSRKRWFTPEATRMINEGLDQVRDLIGGSSADLVRIALWSCLERSNNAAVLVGFSTPAQVTANITGSGQRPAEAVIARVRAIMGDVQRRLDAAGEVFVDERAMGAHR</sequence>
<accession>A0A378Y6M8</accession>
<dbReference type="Gene3D" id="3.20.20.100">
    <property type="entry name" value="NADP-dependent oxidoreductase domain"/>
    <property type="match status" value="1"/>
</dbReference>
<dbReference type="EC" id="1.1.1.-" evidence="2"/>
<dbReference type="InterPro" id="IPR036812">
    <property type="entry name" value="NAD(P)_OxRdtase_dom_sf"/>
</dbReference>
<protein>
    <submittedName>
        <fullName evidence="2">Putative oxidoreductase</fullName>
        <ecNumber evidence="2">1.1.1.-</ecNumber>
    </submittedName>
</protein>
<gene>
    <name evidence="2" type="primary">iolS_1</name>
    <name evidence="2" type="ORF">NCTC1934_00302</name>
</gene>
<dbReference type="GO" id="GO:0005829">
    <property type="term" value="C:cytosol"/>
    <property type="evidence" value="ECO:0007669"/>
    <property type="project" value="TreeGrafter"/>
</dbReference>
<dbReference type="InterPro" id="IPR020471">
    <property type="entry name" value="AKR"/>
</dbReference>
<feature type="domain" description="NADP-dependent oxidoreductase" evidence="1">
    <location>
        <begin position="16"/>
        <end position="317"/>
    </location>
</feature>
<dbReference type="Pfam" id="PF00248">
    <property type="entry name" value="Aldo_ket_red"/>
    <property type="match status" value="1"/>
</dbReference>
<proteinExistence type="predicted"/>
<dbReference type="GO" id="GO:0016491">
    <property type="term" value="F:oxidoreductase activity"/>
    <property type="evidence" value="ECO:0007669"/>
    <property type="project" value="UniProtKB-KW"/>
</dbReference>
<name>A0A378Y6M8_9NOCA</name>
<dbReference type="PANTHER" id="PTHR42686:SF1">
    <property type="entry name" value="GH17980P-RELATED"/>
    <property type="match status" value="1"/>
</dbReference>
<dbReference type="AlphaFoldDB" id="A0A378Y6M8"/>
<keyword evidence="3" id="KW-1185">Reference proteome</keyword>
<dbReference type="OrthoDB" id="9768793at2"/>
<evidence type="ECO:0000313" key="3">
    <source>
        <dbReference type="Proteomes" id="UP000255467"/>
    </source>
</evidence>